<sequence>AKFEARFAPPVKVPEDIQPIENGRNNSITPDDLVNDFLTDGVIISDIEQTGSPDSPVINEPVTPITTLSLKSSDLEIFENDIWSDEFLQKINVKNIRPYEYQRVLVQSAIQAGNTIICLRAGGGKTLVAG</sequence>
<dbReference type="AlphaFoldDB" id="A0A820MH34"/>
<reference evidence="1" key="1">
    <citation type="submission" date="2021-02" db="EMBL/GenBank/DDBJ databases">
        <authorList>
            <person name="Nowell W R."/>
        </authorList>
    </citation>
    <scope>NUCLEOTIDE SEQUENCE</scope>
</reference>
<dbReference type="Proteomes" id="UP000663868">
    <property type="component" value="Unassembled WGS sequence"/>
</dbReference>
<evidence type="ECO:0000313" key="2">
    <source>
        <dbReference type="Proteomes" id="UP000663868"/>
    </source>
</evidence>
<dbReference type="Gene3D" id="3.40.50.300">
    <property type="entry name" value="P-loop containing nucleotide triphosphate hydrolases"/>
    <property type="match status" value="1"/>
</dbReference>
<organism evidence="1 2">
    <name type="scientific">Adineta steineri</name>
    <dbReference type="NCBI Taxonomy" id="433720"/>
    <lineage>
        <taxon>Eukaryota</taxon>
        <taxon>Metazoa</taxon>
        <taxon>Spiralia</taxon>
        <taxon>Gnathifera</taxon>
        <taxon>Rotifera</taxon>
        <taxon>Eurotatoria</taxon>
        <taxon>Bdelloidea</taxon>
        <taxon>Adinetida</taxon>
        <taxon>Adinetidae</taxon>
        <taxon>Adineta</taxon>
    </lineage>
</organism>
<accession>A0A820MH34</accession>
<feature type="non-terminal residue" evidence="1">
    <location>
        <position position="1"/>
    </location>
</feature>
<dbReference type="SUPFAM" id="SSF52540">
    <property type="entry name" value="P-loop containing nucleoside triphosphate hydrolases"/>
    <property type="match status" value="1"/>
</dbReference>
<evidence type="ECO:0000313" key="1">
    <source>
        <dbReference type="EMBL" id="CAF4371971.1"/>
    </source>
</evidence>
<comment type="caution">
    <text evidence="1">The sequence shown here is derived from an EMBL/GenBank/DDBJ whole genome shotgun (WGS) entry which is preliminary data.</text>
</comment>
<proteinExistence type="predicted"/>
<gene>
    <name evidence="1" type="ORF">KXQ929_LOCUS49412</name>
</gene>
<dbReference type="InterPro" id="IPR027417">
    <property type="entry name" value="P-loop_NTPase"/>
</dbReference>
<dbReference type="EMBL" id="CAJOBB010020958">
    <property type="protein sequence ID" value="CAF4371971.1"/>
    <property type="molecule type" value="Genomic_DNA"/>
</dbReference>
<name>A0A820MH34_9BILA</name>
<protein>
    <submittedName>
        <fullName evidence="1">Uncharacterized protein</fullName>
    </submittedName>
</protein>